<organism evidence="1 2">
    <name type="scientific">Leptolyngbya subtilissima DQ-A4</name>
    <dbReference type="NCBI Taxonomy" id="2933933"/>
    <lineage>
        <taxon>Bacteria</taxon>
        <taxon>Bacillati</taxon>
        <taxon>Cyanobacteriota</taxon>
        <taxon>Cyanophyceae</taxon>
        <taxon>Leptolyngbyales</taxon>
        <taxon>Leptolyngbyaceae</taxon>
        <taxon>Leptolyngbya group</taxon>
        <taxon>Leptolyngbya</taxon>
    </lineage>
</organism>
<dbReference type="SUPFAM" id="SSF56784">
    <property type="entry name" value="HAD-like"/>
    <property type="match status" value="1"/>
</dbReference>
<dbReference type="PANTHER" id="PTHR43434">
    <property type="entry name" value="PHOSPHOGLYCOLATE PHOSPHATASE"/>
    <property type="match status" value="1"/>
</dbReference>
<dbReference type="Gene3D" id="3.40.50.1000">
    <property type="entry name" value="HAD superfamily/HAD-like"/>
    <property type="match status" value="1"/>
</dbReference>
<accession>A0ABV0K6T4</accession>
<dbReference type="RefSeq" id="WP_190704199.1">
    <property type="nucleotide sequence ID" value="NZ_JAMPKX010000007.1"/>
</dbReference>
<dbReference type="PANTHER" id="PTHR43434:SF21">
    <property type="entry name" value="SLL0295 PROTEIN"/>
    <property type="match status" value="1"/>
</dbReference>
<dbReference type="Proteomes" id="UP001482513">
    <property type="component" value="Unassembled WGS sequence"/>
</dbReference>
<comment type="caution">
    <text evidence="1">The sequence shown here is derived from an EMBL/GenBank/DDBJ whole genome shotgun (WGS) entry which is preliminary data.</text>
</comment>
<protein>
    <submittedName>
        <fullName evidence="1">HAD family hydrolase</fullName>
    </submittedName>
</protein>
<evidence type="ECO:0000313" key="2">
    <source>
        <dbReference type="Proteomes" id="UP001482513"/>
    </source>
</evidence>
<keyword evidence="2" id="KW-1185">Reference proteome</keyword>
<reference evidence="1 2" key="1">
    <citation type="submission" date="2022-04" db="EMBL/GenBank/DDBJ databases">
        <title>Positive selection, recombination, and allopatry shape intraspecific diversity of widespread and dominant cyanobacteria.</title>
        <authorList>
            <person name="Wei J."/>
            <person name="Shu W."/>
            <person name="Hu C."/>
        </authorList>
    </citation>
    <scope>NUCLEOTIDE SEQUENCE [LARGE SCALE GENOMIC DNA]</scope>
    <source>
        <strain evidence="1 2">DQ-A4</strain>
    </source>
</reference>
<name>A0ABV0K6T4_9CYAN</name>
<dbReference type="InterPro" id="IPR023214">
    <property type="entry name" value="HAD_sf"/>
</dbReference>
<dbReference type="EMBL" id="JAMPKX010000007">
    <property type="protein sequence ID" value="MEP0948489.1"/>
    <property type="molecule type" value="Genomic_DNA"/>
</dbReference>
<proteinExistence type="predicted"/>
<keyword evidence="1" id="KW-0378">Hydrolase</keyword>
<evidence type="ECO:0000313" key="1">
    <source>
        <dbReference type="EMBL" id="MEP0948489.1"/>
    </source>
</evidence>
<dbReference type="GO" id="GO:0016787">
    <property type="term" value="F:hydrolase activity"/>
    <property type="evidence" value="ECO:0007669"/>
    <property type="project" value="UniProtKB-KW"/>
</dbReference>
<dbReference type="InterPro" id="IPR036412">
    <property type="entry name" value="HAD-like_sf"/>
</dbReference>
<sequence>MAGPDILALDFDGVVCDGLREYFQTAWRAYSEVFEPGAGVPPEGLAERFYPLRPVVETGWEMPLVLYGLMSGVPEGDILARWPELVPQLLAQAGVTSATIGKAVDGVRDRWIQADVDDWLSYQRFYPGVIDRLQQAIAAGVELVIVSTKEGRFIQQLLAKSGVVLPGNGPLGPEPIHRIFGKEVKRPKYETLRQIKAVQPEANLWFVEDRVNALQAVQAQPDLGDVGLFLADWGYNTAADRAIPLRGHSMNATPASKIHLITLAQFCGPFEKWVSVGPSNVA</sequence>
<gene>
    <name evidence="1" type="ORF">NC992_16510</name>
</gene>
<dbReference type="InterPro" id="IPR050155">
    <property type="entry name" value="HAD-like_hydrolase_sf"/>
</dbReference>